<dbReference type="EMBL" id="JBDIZK010000003">
    <property type="protein sequence ID" value="MEN3746653.1"/>
    <property type="molecule type" value="Genomic_DNA"/>
</dbReference>
<organism evidence="2 3">
    <name type="scientific">Sphingomonas rustica</name>
    <dbReference type="NCBI Taxonomy" id="3103142"/>
    <lineage>
        <taxon>Bacteria</taxon>
        <taxon>Pseudomonadati</taxon>
        <taxon>Pseudomonadota</taxon>
        <taxon>Alphaproteobacteria</taxon>
        <taxon>Sphingomonadales</taxon>
        <taxon>Sphingomonadaceae</taxon>
        <taxon>Sphingomonas</taxon>
    </lineage>
</organism>
<accession>A0ABV0B6N9</accession>
<dbReference type="InterPro" id="IPR016181">
    <property type="entry name" value="Acyl_CoA_acyltransferase"/>
</dbReference>
<dbReference type="Proteomes" id="UP001427805">
    <property type="component" value="Unassembled WGS sequence"/>
</dbReference>
<dbReference type="SUPFAM" id="SSF55729">
    <property type="entry name" value="Acyl-CoA N-acyltransferases (Nat)"/>
    <property type="match status" value="1"/>
</dbReference>
<name>A0ABV0B6N9_9SPHN</name>
<dbReference type="RefSeq" id="WP_346246040.1">
    <property type="nucleotide sequence ID" value="NZ_JBDIZK010000003.1"/>
</dbReference>
<dbReference type="Gene3D" id="3.40.630.30">
    <property type="match status" value="1"/>
</dbReference>
<comment type="caution">
    <text evidence="2">The sequence shown here is derived from an EMBL/GenBank/DDBJ whole genome shotgun (WGS) entry which is preliminary data.</text>
</comment>
<feature type="domain" description="N-acetyltransferase" evidence="1">
    <location>
        <begin position="144"/>
        <end position="211"/>
    </location>
</feature>
<evidence type="ECO:0000313" key="3">
    <source>
        <dbReference type="Proteomes" id="UP001427805"/>
    </source>
</evidence>
<gene>
    <name evidence="2" type="ORF">TPR58_05700</name>
</gene>
<sequence>MLAGVPLHLREIMTTQGIDPAILKAWLSARSIARGLPLPVPDHGGFRVDTQSEAEVARWVFSQAGPGLETLARAIRKPRHLLKLCGTGEALLAALPAGWTLHPPAYFMRATGEPDPRRLADGYRIEARRVGMVLEARIISETGALAASGYAAETQDVFIYDRIVTEPAHRRKGLGHLLMLTLHAARQRSGNPQLLVATEDGRALYSTLGWETISPYSTASIVAP</sequence>
<dbReference type="Pfam" id="PF13508">
    <property type="entry name" value="Acetyltransf_7"/>
    <property type="match status" value="1"/>
</dbReference>
<evidence type="ECO:0000313" key="2">
    <source>
        <dbReference type="EMBL" id="MEN3746653.1"/>
    </source>
</evidence>
<dbReference type="InterPro" id="IPR000182">
    <property type="entry name" value="GNAT_dom"/>
</dbReference>
<protein>
    <submittedName>
        <fullName evidence="2">GNAT family N-acetyltransferase</fullName>
    </submittedName>
</protein>
<reference evidence="2 3" key="1">
    <citation type="submission" date="2024-05" db="EMBL/GenBank/DDBJ databases">
        <title>Sphingomonas sp. HF-S3 16S ribosomal RNA gene Genome sequencing and assembly.</title>
        <authorList>
            <person name="Lee H."/>
        </authorList>
    </citation>
    <scope>NUCLEOTIDE SEQUENCE [LARGE SCALE GENOMIC DNA]</scope>
    <source>
        <strain evidence="2 3">HF-S3</strain>
    </source>
</reference>
<proteinExistence type="predicted"/>
<evidence type="ECO:0000259" key="1">
    <source>
        <dbReference type="Pfam" id="PF13508"/>
    </source>
</evidence>
<keyword evidence="3" id="KW-1185">Reference proteome</keyword>